<protein>
    <submittedName>
        <fullName evidence="1">Uncharacterized protein</fullName>
    </submittedName>
</protein>
<dbReference type="HOGENOM" id="CLU_2950888_0_0_0"/>
<name>A0A0S6W4H8_9BACT</name>
<reference evidence="1" key="1">
    <citation type="journal article" date="2015" name="PeerJ">
        <title>First genomic representation of candidate bacterial phylum KSB3 points to enhanced environmental sensing as a trigger of wastewater bulking.</title>
        <authorList>
            <person name="Sekiguchi Y."/>
            <person name="Ohashi A."/>
            <person name="Parks D.H."/>
            <person name="Yamauchi T."/>
            <person name="Tyson G.W."/>
            <person name="Hugenholtz P."/>
        </authorList>
    </citation>
    <scope>NUCLEOTIDE SEQUENCE [LARGE SCALE GENOMIC DNA]</scope>
</reference>
<dbReference type="Proteomes" id="UP000030700">
    <property type="component" value="Unassembled WGS sequence"/>
</dbReference>
<proteinExistence type="predicted"/>
<dbReference type="AlphaFoldDB" id="A0A0S6W4H8"/>
<organism evidence="1">
    <name type="scientific">Candidatus Moduliflexus flocculans</name>
    <dbReference type="NCBI Taxonomy" id="1499966"/>
    <lineage>
        <taxon>Bacteria</taxon>
        <taxon>Candidatus Moduliflexota</taxon>
        <taxon>Candidatus Moduliflexia</taxon>
        <taxon>Candidatus Moduliflexales</taxon>
        <taxon>Candidatus Moduliflexaceae</taxon>
    </lineage>
</organism>
<accession>A0A0S6W4H8</accession>
<sequence length="59" mass="6804">MRVIFHFRHDFYHDKKKISSMSFSTVAGNFNHHILDQVTRKTGALLAEMGRAVVTVEVE</sequence>
<dbReference type="EMBL" id="DF820459">
    <property type="protein sequence ID" value="GAK53410.1"/>
    <property type="molecule type" value="Genomic_DNA"/>
</dbReference>
<keyword evidence="2" id="KW-1185">Reference proteome</keyword>
<evidence type="ECO:0000313" key="1">
    <source>
        <dbReference type="EMBL" id="GAK53410.1"/>
    </source>
</evidence>
<evidence type="ECO:0000313" key="2">
    <source>
        <dbReference type="Proteomes" id="UP000030700"/>
    </source>
</evidence>
<gene>
    <name evidence="1" type="ORF">U14_04675</name>
</gene>